<evidence type="ECO:0000313" key="3">
    <source>
        <dbReference type="Proteomes" id="UP000762676"/>
    </source>
</evidence>
<accession>A0AAV4J2V1</accession>
<keyword evidence="3" id="KW-1185">Reference proteome</keyword>
<dbReference type="GO" id="GO:0004721">
    <property type="term" value="F:phosphoprotein phosphatase activity"/>
    <property type="evidence" value="ECO:0007669"/>
    <property type="project" value="InterPro"/>
</dbReference>
<feature type="region of interest" description="Disordered" evidence="1">
    <location>
        <begin position="347"/>
        <end position="381"/>
    </location>
</feature>
<dbReference type="PANTHER" id="PTHR31126:SF1">
    <property type="entry name" value="TYROSINE SPECIFIC PROTEIN PHOSPHATASES DOMAIN-CONTAINING PROTEIN"/>
    <property type="match status" value="1"/>
</dbReference>
<dbReference type="InterPro" id="IPR026893">
    <property type="entry name" value="Tyr/Ser_Pase_IphP-type"/>
</dbReference>
<dbReference type="Gene3D" id="3.90.190.10">
    <property type="entry name" value="Protein tyrosine phosphatase superfamily"/>
    <property type="match status" value="1"/>
</dbReference>
<dbReference type="EMBL" id="BMAT01013599">
    <property type="protein sequence ID" value="GFS15953.1"/>
    <property type="molecule type" value="Genomic_DNA"/>
</dbReference>
<evidence type="ECO:0000313" key="2">
    <source>
        <dbReference type="EMBL" id="GFS15953.1"/>
    </source>
</evidence>
<protein>
    <submittedName>
        <fullName evidence="2">Tyrosine-protein phosphatase</fullName>
    </submittedName>
</protein>
<dbReference type="SUPFAM" id="SSF52799">
    <property type="entry name" value="(Phosphotyrosine protein) phosphatases II"/>
    <property type="match status" value="2"/>
</dbReference>
<name>A0AAV4J2V1_9GAST</name>
<evidence type="ECO:0000256" key="1">
    <source>
        <dbReference type="SAM" id="MobiDB-lite"/>
    </source>
</evidence>
<gene>
    <name evidence="2" type="ORF">ElyMa_006783000</name>
</gene>
<reference evidence="2 3" key="1">
    <citation type="journal article" date="2021" name="Elife">
        <title>Chloroplast acquisition without the gene transfer in kleptoplastic sea slugs, Plakobranchus ocellatus.</title>
        <authorList>
            <person name="Maeda T."/>
            <person name="Takahashi S."/>
            <person name="Yoshida T."/>
            <person name="Shimamura S."/>
            <person name="Takaki Y."/>
            <person name="Nagai Y."/>
            <person name="Toyoda A."/>
            <person name="Suzuki Y."/>
            <person name="Arimoto A."/>
            <person name="Ishii H."/>
            <person name="Satoh N."/>
            <person name="Nishiyama T."/>
            <person name="Hasebe M."/>
            <person name="Maruyama T."/>
            <person name="Minagawa J."/>
            <person name="Obokata J."/>
            <person name="Shigenobu S."/>
        </authorList>
    </citation>
    <scope>NUCLEOTIDE SEQUENCE [LARGE SCALE GENOMIC DNA]</scope>
</reference>
<comment type="caution">
    <text evidence="2">The sequence shown here is derived from an EMBL/GenBank/DDBJ whole genome shotgun (WGS) entry which is preliminary data.</text>
</comment>
<organism evidence="2 3">
    <name type="scientific">Elysia marginata</name>
    <dbReference type="NCBI Taxonomy" id="1093978"/>
    <lineage>
        <taxon>Eukaryota</taxon>
        <taxon>Metazoa</taxon>
        <taxon>Spiralia</taxon>
        <taxon>Lophotrochozoa</taxon>
        <taxon>Mollusca</taxon>
        <taxon>Gastropoda</taxon>
        <taxon>Heterobranchia</taxon>
        <taxon>Euthyneura</taxon>
        <taxon>Panpulmonata</taxon>
        <taxon>Sacoglossa</taxon>
        <taxon>Placobranchoidea</taxon>
        <taxon>Plakobranchidae</taxon>
        <taxon>Elysia</taxon>
    </lineage>
</organism>
<dbReference type="Pfam" id="PF13350">
    <property type="entry name" value="Y_phosphatase3"/>
    <property type="match status" value="2"/>
</dbReference>
<dbReference type="AlphaFoldDB" id="A0AAV4J2V1"/>
<feature type="compositionally biased region" description="Polar residues" evidence="1">
    <location>
        <begin position="353"/>
        <end position="371"/>
    </location>
</feature>
<dbReference type="InterPro" id="IPR029021">
    <property type="entry name" value="Prot-tyrosine_phosphatase-like"/>
</dbReference>
<dbReference type="PANTHER" id="PTHR31126">
    <property type="entry name" value="TYROSINE-PROTEIN PHOSPHATASE"/>
    <property type="match status" value="1"/>
</dbReference>
<sequence>MEGQPSSYAKSHHSSWSPLHAPKIGSLPNLRLLCRYSELVEENVNVPKAAIYRSSKPDRLNQEDLVTFRNLGIKCIIDFRSKEEYFNSDGQRLLDGEYILHKVTPAKKAGQTLTVERIDTAKVNHSSYKAKDVQVSTSKADSECLDAGVEKKHFLINFFTPSYIFRSVSRLPCYLYCVGLFHFLCDFIRRDTSFKRFGRFFTRTVINRIGIKGQYADIADFCQPAICSALKLISDPHNSPMLLNCAHGKDRTGIVSALVLTCIGVPREDILYDYSLSEEGLRPIVHLVRQDIVEKYQLKEEFISADADTMRNLLDHIERKYGSISNYMEAIGFSREEQMSLKTRFTPPESLTAGRSTKSGQVTESLTSTGEENVLRSRVGK</sequence>
<proteinExistence type="predicted"/>
<dbReference type="Proteomes" id="UP000762676">
    <property type="component" value="Unassembled WGS sequence"/>
</dbReference>